<name>A0A432MQG0_9BACT</name>
<reference evidence="1 2" key="1">
    <citation type="submission" date="2018-12" db="EMBL/GenBank/DDBJ databases">
        <authorList>
            <person name="Toschakov S.V."/>
        </authorList>
    </citation>
    <scope>NUCLEOTIDE SEQUENCE [LARGE SCALE GENOMIC DNA]</scope>
    <source>
        <strain evidence="1 2">GM2012</strain>
    </source>
</reference>
<dbReference type="OrthoDB" id="5174394at2"/>
<dbReference type="InterPro" id="IPR015943">
    <property type="entry name" value="WD40/YVTN_repeat-like_dom_sf"/>
</dbReference>
<evidence type="ECO:0008006" key="3">
    <source>
        <dbReference type="Google" id="ProtNLM"/>
    </source>
</evidence>
<comment type="caution">
    <text evidence="1">The sequence shown here is derived from an EMBL/GenBank/DDBJ whole genome shotgun (WGS) entry which is preliminary data.</text>
</comment>
<reference evidence="1 2" key="2">
    <citation type="submission" date="2019-01" db="EMBL/GenBank/DDBJ databases">
        <title>Tautonia sociabilis, a novel thermotolerant planctomycete of Isosphaeraceae family, isolated from a 4000 m deep subterranean habitat.</title>
        <authorList>
            <person name="Kovaleva O.L."/>
            <person name="Elcheninov A.G."/>
            <person name="Van Heerden E."/>
            <person name="Toshchakov S.V."/>
            <person name="Novikov A."/>
            <person name="Bonch-Osmolovskaya E.A."/>
            <person name="Kublanov I.V."/>
        </authorList>
    </citation>
    <scope>NUCLEOTIDE SEQUENCE [LARGE SCALE GENOMIC DNA]</scope>
    <source>
        <strain evidence="1 2">GM2012</strain>
    </source>
</reference>
<organism evidence="1 2">
    <name type="scientific">Tautonia sociabilis</name>
    <dbReference type="NCBI Taxonomy" id="2080755"/>
    <lineage>
        <taxon>Bacteria</taxon>
        <taxon>Pseudomonadati</taxon>
        <taxon>Planctomycetota</taxon>
        <taxon>Planctomycetia</taxon>
        <taxon>Isosphaerales</taxon>
        <taxon>Isosphaeraceae</taxon>
        <taxon>Tautonia</taxon>
    </lineage>
</organism>
<dbReference type="InterPro" id="IPR006311">
    <property type="entry name" value="TAT_signal"/>
</dbReference>
<evidence type="ECO:0000313" key="2">
    <source>
        <dbReference type="Proteomes" id="UP000280296"/>
    </source>
</evidence>
<dbReference type="RefSeq" id="WP_126723813.1">
    <property type="nucleotide sequence ID" value="NZ_RYZH01000003.1"/>
</dbReference>
<dbReference type="EMBL" id="RYZH01000003">
    <property type="protein sequence ID" value="RUL89377.1"/>
    <property type="molecule type" value="Genomic_DNA"/>
</dbReference>
<dbReference type="AlphaFoldDB" id="A0A432MQG0"/>
<evidence type="ECO:0000313" key="1">
    <source>
        <dbReference type="EMBL" id="RUL89377.1"/>
    </source>
</evidence>
<dbReference type="PROSITE" id="PS51318">
    <property type="entry name" value="TAT"/>
    <property type="match status" value="1"/>
</dbReference>
<protein>
    <recommendedName>
        <fullName evidence="3">Oligogalacturonate lyase domain-containing protein</fullName>
    </recommendedName>
</protein>
<proteinExistence type="predicted"/>
<dbReference type="Gene3D" id="2.130.10.10">
    <property type="entry name" value="YVTN repeat-like/Quinoprotein amine dehydrogenase"/>
    <property type="match status" value="1"/>
</dbReference>
<dbReference type="SUPFAM" id="SSF69304">
    <property type="entry name" value="Tricorn protease N-terminal domain"/>
    <property type="match status" value="1"/>
</dbReference>
<dbReference type="Proteomes" id="UP000280296">
    <property type="component" value="Unassembled WGS sequence"/>
</dbReference>
<gene>
    <name evidence="1" type="ORF">TsocGM_02915</name>
</gene>
<accession>A0A432MQG0</accession>
<sequence length="418" mass="47386">MTSRRTVLRLLAGAASSGVIPSFDRSATAEVVRVEAPVRPVTRGPKAHFFGYYDKCPWDATGRFLLGMEIDFCDHQPAPGDELTVGMIDLEDGDRFLPLDRTAAWSWQQGTMLQWLGSAPDREIIYNGVDGDRYVAIIRDVHSGTSRTLPRPIYAIDASGSTAVTLDFDRLNRLRPGYGYNALPESHPDDPAPEDLGIYAMNLATGENRLIIPLSWAASNRADDRFSDDAHHWFNHLQFNPSGTFFIFLHRWGRPGTRWATRMYVARPDGSDIRLIQDTGMVSHFDWEDDRTILAWSTTPDQGNAFYRFDIERGTVEPMGRDVLPRDGHCSYSPDRRWILNDTYPDANRMQTLMVYRPEDNLRVEVGSFYLTPELSGPVRCDLHPRWNRDGTKACIDSAHVDATRQLYIVDLESITRG</sequence>
<keyword evidence="2" id="KW-1185">Reference proteome</keyword>